<gene>
    <name evidence="3" type="ORF">EGYM00163_LOCUS51290</name>
</gene>
<evidence type="ECO:0000256" key="2">
    <source>
        <dbReference type="SAM" id="MobiDB-lite"/>
    </source>
</evidence>
<feature type="coiled-coil region" evidence="1">
    <location>
        <begin position="23"/>
        <end position="87"/>
    </location>
</feature>
<evidence type="ECO:0000313" key="3">
    <source>
        <dbReference type="EMBL" id="CAE0840330.1"/>
    </source>
</evidence>
<feature type="region of interest" description="Disordered" evidence="2">
    <location>
        <begin position="631"/>
        <end position="864"/>
    </location>
</feature>
<feature type="compositionally biased region" description="Polar residues" evidence="2">
    <location>
        <begin position="784"/>
        <end position="812"/>
    </location>
</feature>
<dbReference type="EMBL" id="HBJA01149250">
    <property type="protein sequence ID" value="CAE0840330.1"/>
    <property type="molecule type" value="Transcribed_RNA"/>
</dbReference>
<reference evidence="3" key="1">
    <citation type="submission" date="2021-01" db="EMBL/GenBank/DDBJ databases">
        <authorList>
            <person name="Corre E."/>
            <person name="Pelletier E."/>
            <person name="Niang G."/>
            <person name="Scheremetjew M."/>
            <person name="Finn R."/>
            <person name="Kale V."/>
            <person name="Holt S."/>
            <person name="Cochrane G."/>
            <person name="Meng A."/>
            <person name="Brown T."/>
            <person name="Cohen L."/>
        </authorList>
    </citation>
    <scope>NUCLEOTIDE SEQUENCE</scope>
    <source>
        <strain evidence="3">CCMP1594</strain>
    </source>
</reference>
<sequence length="887" mass="96984">MMAERRSPPPQWKRMMESLGTENKDLNKELTVKKKYISKLEAKLTTGGYVERFAKLEEKTNRLQKKYQQLEDKCDGQAKTIEEQHREIAALNFALDQKVDEWNRLGHGETLQASLLLELGTSKERVALVERQLCQEVAAREKCTQALAEAAYEKKALQASYDQSALEVEQLRKRVNGMAQELQTVEDTKLQLLETLEDRVLEAQRVAGELDAMTKEQAEVRARMGEALQQKGALEEEVRAWETKHRQLNILKEIQEDKLLKETTKNTELTEKVTYTELQTQAMAQEHNDIVSKVDILQAQLMRTKDDRAQLVEEKCRIDEQLAVANLSNQHLSDKLQQHERDLHGLTCQAAEKELQVKSLQESLTALEEALQRVQCTAAEEQARLQQQVDAYAQQCAAAEQAQAALQQQVATLHQQLGSIQGKESTLHKAVTDKLGSVRAEAERLQQQNADLRHALDQRNEELGRLQRHLEAQAAAHFQRGTTGSRSRSQSAAMTELGWPEDIEDGDPAGLEQDPTAPVRGARGDLASQVAELTECNAQLQEQNEALRASKRDFVQKVKNKANAKLKDRVRQYEERFQCRSAQLLEAVTRLQEQNQGLTGKLSLLEAQTAALEYCASDAAHGHGAAVGALFGAPSPDDREGLYRPHMRPSPSHDAAAPMPPSSWPAFEAEARMSQPVPGSPTLDHQPESLAAGGVYTPSNLSSRTSPSQTNRPSPSQAGRMSPGPPPSGAGNPFSAATLPAAAGAAAPMLEWTARAEEKGAAPRGTGGQSGSEMPAPGSWRGPPQSTQNLKIPQSSEAPPATNSVQSDQQQPYAPVSPAGPSTRPSAPLQSPSILSSPPAQTVSPIGHAALQSLRSPPLHTGTALGSHDILTLMELAEADSAILATP</sequence>
<organism evidence="3">
    <name type="scientific">Eutreptiella gymnastica</name>
    <dbReference type="NCBI Taxonomy" id="73025"/>
    <lineage>
        <taxon>Eukaryota</taxon>
        <taxon>Discoba</taxon>
        <taxon>Euglenozoa</taxon>
        <taxon>Euglenida</taxon>
        <taxon>Spirocuta</taxon>
        <taxon>Euglenophyceae</taxon>
        <taxon>Eutreptiales</taxon>
        <taxon>Eutreptiaceae</taxon>
        <taxon>Eutreptiella</taxon>
    </lineage>
</organism>
<feature type="coiled-coil region" evidence="1">
    <location>
        <begin position="294"/>
        <end position="462"/>
    </location>
</feature>
<name>A0A7S4GLA5_9EUGL</name>
<protein>
    <submittedName>
        <fullName evidence="3">Uncharacterized protein</fullName>
    </submittedName>
</protein>
<feature type="compositionally biased region" description="Low complexity" evidence="2">
    <location>
        <begin position="825"/>
        <end position="841"/>
    </location>
</feature>
<dbReference type="Gene3D" id="1.10.287.1490">
    <property type="match status" value="1"/>
</dbReference>
<proteinExistence type="predicted"/>
<feature type="compositionally biased region" description="Polar residues" evidence="2">
    <location>
        <begin position="697"/>
        <end position="719"/>
    </location>
</feature>
<feature type="coiled-coil region" evidence="1">
    <location>
        <begin position="154"/>
        <end position="244"/>
    </location>
</feature>
<accession>A0A7S4GLA5</accession>
<dbReference type="AlphaFoldDB" id="A0A7S4GLA5"/>
<feature type="compositionally biased region" description="Low complexity" evidence="2">
    <location>
        <begin position="729"/>
        <end position="747"/>
    </location>
</feature>
<keyword evidence="1" id="KW-0175">Coiled coil</keyword>
<feature type="coiled-coil region" evidence="1">
    <location>
        <begin position="526"/>
        <end position="608"/>
    </location>
</feature>
<evidence type="ECO:0000256" key="1">
    <source>
        <dbReference type="SAM" id="Coils"/>
    </source>
</evidence>